<evidence type="ECO:0000259" key="1">
    <source>
        <dbReference type="Pfam" id="PF14671"/>
    </source>
</evidence>
<dbReference type="EMBL" id="CAJPEV010002127">
    <property type="protein sequence ID" value="CAG0895767.1"/>
    <property type="molecule type" value="Genomic_DNA"/>
</dbReference>
<proteinExistence type="predicted"/>
<organism evidence="2">
    <name type="scientific">Darwinula stevensoni</name>
    <dbReference type="NCBI Taxonomy" id="69355"/>
    <lineage>
        <taxon>Eukaryota</taxon>
        <taxon>Metazoa</taxon>
        <taxon>Ecdysozoa</taxon>
        <taxon>Arthropoda</taxon>
        <taxon>Crustacea</taxon>
        <taxon>Oligostraca</taxon>
        <taxon>Ostracoda</taxon>
        <taxon>Podocopa</taxon>
        <taxon>Podocopida</taxon>
        <taxon>Darwinulocopina</taxon>
        <taxon>Darwinuloidea</taxon>
        <taxon>Darwinulidae</taxon>
        <taxon>Darwinula</taxon>
    </lineage>
</organism>
<dbReference type="SUPFAM" id="SSF52799">
    <property type="entry name" value="(Phosphotyrosine protein) phosphatases II"/>
    <property type="match status" value="1"/>
</dbReference>
<evidence type="ECO:0000313" key="2">
    <source>
        <dbReference type="EMBL" id="CAD7249071.1"/>
    </source>
</evidence>
<feature type="non-terminal residue" evidence="2">
    <location>
        <position position="269"/>
    </location>
</feature>
<gene>
    <name evidence="2" type="ORF">DSTB1V02_LOCUS8872</name>
</gene>
<dbReference type="OrthoDB" id="266663at2759"/>
<dbReference type="CDD" id="cd17657">
    <property type="entry name" value="CDC14_N"/>
    <property type="match status" value="1"/>
</dbReference>
<dbReference type="Pfam" id="PF14671">
    <property type="entry name" value="DSPn"/>
    <property type="match status" value="1"/>
</dbReference>
<dbReference type="InterPro" id="IPR029021">
    <property type="entry name" value="Prot-tyrosine_phosphatase-like"/>
</dbReference>
<evidence type="ECO:0000313" key="3">
    <source>
        <dbReference type="Proteomes" id="UP000677054"/>
    </source>
</evidence>
<accession>A0A7R9A6V4</accession>
<sequence>MVDRLFFATLRTNTKPRSTANTHYFSVDEELVYESFYADFGPLNLAMLFRYCLKLNKKLQELVCGICYSFGNLMPPGETLHSPRLNECRDALFPPTLLFEGVVDAEKYFHPVSNALGNLPATRVRAMHRGWKAAMVGWETIVPIFPVRWLSDCDPAESQADRLQRRKEEGTLSLPSLVAETRIIDDVACEGGLHRLRCSFVDAVERVDGGGMRTGAPRTSRLGDRRGVGGATAPNCSTCRDNPRRKCKDCGCNICGGKDRPESQLMCDE</sequence>
<keyword evidence="3" id="KW-1185">Reference proteome</keyword>
<dbReference type="Proteomes" id="UP000677054">
    <property type="component" value="Unassembled WGS sequence"/>
</dbReference>
<reference evidence="2" key="1">
    <citation type="submission" date="2020-11" db="EMBL/GenBank/DDBJ databases">
        <authorList>
            <person name="Tran Van P."/>
        </authorList>
    </citation>
    <scope>NUCLEOTIDE SEQUENCE</scope>
</reference>
<dbReference type="Gene3D" id="2.30.30.1150">
    <property type="match status" value="1"/>
</dbReference>
<dbReference type="AlphaFoldDB" id="A0A7R9A6V4"/>
<dbReference type="InterPro" id="IPR029260">
    <property type="entry name" value="DSPn"/>
</dbReference>
<protein>
    <recommendedName>
        <fullName evidence="1">Dual specificity/tyrosine protein phosphatase N-terminal domain-containing protein</fullName>
    </recommendedName>
</protein>
<feature type="domain" description="Dual specificity/tyrosine protein phosphatase N-terminal" evidence="1">
    <location>
        <begin position="3"/>
        <end position="61"/>
    </location>
</feature>
<name>A0A7R9A6V4_9CRUS</name>
<dbReference type="EMBL" id="LR901644">
    <property type="protein sequence ID" value="CAD7249071.1"/>
    <property type="molecule type" value="Genomic_DNA"/>
</dbReference>
<dbReference type="Gene3D" id="3.90.190.10">
    <property type="entry name" value="Protein tyrosine phosphatase superfamily"/>
    <property type="match status" value="1"/>
</dbReference>